<evidence type="ECO:0000313" key="5">
    <source>
        <dbReference type="Proteomes" id="UP000324176"/>
    </source>
</evidence>
<accession>A0A0F7KH88</accession>
<gene>
    <name evidence="2" type="ORF">AAW31_11105</name>
    <name evidence="3" type="ORF">BCL69_10799</name>
</gene>
<dbReference type="AlphaFoldDB" id="A0A0F7KH88"/>
<dbReference type="Gene3D" id="3.40.50.200">
    <property type="entry name" value="Peptidase S8/S53 domain"/>
    <property type="match status" value="1"/>
</dbReference>
<dbReference type="GO" id="GO:0004252">
    <property type="term" value="F:serine-type endopeptidase activity"/>
    <property type="evidence" value="ECO:0007669"/>
    <property type="project" value="InterPro"/>
</dbReference>
<protein>
    <submittedName>
        <fullName evidence="2">Peptidase S8 and S53, subtilisin, kexin, sedolisin</fullName>
    </submittedName>
    <submittedName>
        <fullName evidence="3">Subtilase family protein</fullName>
    </submittedName>
</protein>
<dbReference type="InterPro" id="IPR036852">
    <property type="entry name" value="Peptidase_S8/S53_dom_sf"/>
</dbReference>
<dbReference type="PATRIC" id="fig|44574.3.peg.2710"/>
<keyword evidence="4" id="KW-1185">Reference proteome</keyword>
<dbReference type="RefSeq" id="WP_046850270.1">
    <property type="nucleotide sequence ID" value="NZ_CP011451.1"/>
</dbReference>
<dbReference type="InterPro" id="IPR034074">
    <property type="entry name" value="Y4bN_pept_dom"/>
</dbReference>
<evidence type="ECO:0000313" key="3">
    <source>
        <dbReference type="EMBL" id="TYP77434.1"/>
    </source>
</evidence>
<dbReference type="InterPro" id="IPR000209">
    <property type="entry name" value="Peptidase_S8/S53_dom"/>
</dbReference>
<dbReference type="Proteomes" id="UP000324176">
    <property type="component" value="Unassembled WGS sequence"/>
</dbReference>
<dbReference type="SUPFAM" id="SSF52743">
    <property type="entry name" value="Subtilisin-like"/>
    <property type="match status" value="1"/>
</dbReference>
<reference evidence="2 4" key="2">
    <citation type="journal article" date="2016" name="Genome Announc.">
        <title>Genome Sequence of Nitrosomonas communis Strain Nm2, a Mesophilic Ammonia-Oxidizing Bacterium Isolated from Mediterranean Soil.</title>
        <authorList>
            <person name="Kozlowski J.A."/>
            <person name="Kits K.D."/>
            <person name="Stein L.Y."/>
        </authorList>
    </citation>
    <scope>NUCLEOTIDE SEQUENCE [LARGE SCALE GENOMIC DNA]</scope>
    <source>
        <strain evidence="2 4">Nm2</strain>
    </source>
</reference>
<reference evidence="4" key="1">
    <citation type="submission" date="2015-05" db="EMBL/GenBank/DDBJ databases">
        <title>Draft genome of Nitrosomonas communis strain Nm2.</title>
        <authorList>
            <person name="Kozlowski J.A."/>
            <person name="Kits K.D."/>
            <person name="Stein L.Y."/>
        </authorList>
    </citation>
    <scope>NUCLEOTIDE SEQUENCE [LARGE SCALE GENOMIC DNA]</scope>
    <source>
        <strain evidence="4">Nm2</strain>
    </source>
</reference>
<reference evidence="3 5" key="3">
    <citation type="submission" date="2019-07" db="EMBL/GenBank/DDBJ databases">
        <title>Active sludge and wastewater microbial communities from Klosterneuburg, Austria.</title>
        <authorList>
            <person name="Wagner M."/>
        </authorList>
    </citation>
    <scope>NUCLEOTIDE SEQUENCE [LARGE SCALE GENOMIC DNA]</scope>
    <source>
        <strain evidence="3 5">Nm2</strain>
    </source>
</reference>
<evidence type="ECO:0000313" key="4">
    <source>
        <dbReference type="Proteomes" id="UP000034156"/>
    </source>
</evidence>
<organism evidence="2 4">
    <name type="scientific">Nitrosomonas communis</name>
    <dbReference type="NCBI Taxonomy" id="44574"/>
    <lineage>
        <taxon>Bacteria</taxon>
        <taxon>Pseudomonadati</taxon>
        <taxon>Pseudomonadota</taxon>
        <taxon>Betaproteobacteria</taxon>
        <taxon>Nitrosomonadales</taxon>
        <taxon>Nitrosomonadaceae</taxon>
        <taxon>Nitrosomonas</taxon>
    </lineage>
</organism>
<evidence type="ECO:0000259" key="1">
    <source>
        <dbReference type="Pfam" id="PF00082"/>
    </source>
</evidence>
<dbReference type="Proteomes" id="UP000034156">
    <property type="component" value="Chromosome"/>
</dbReference>
<dbReference type="EMBL" id="CP011451">
    <property type="protein sequence ID" value="AKH38212.1"/>
    <property type="molecule type" value="Genomic_DNA"/>
</dbReference>
<dbReference type="EMBL" id="VNHT01000079">
    <property type="protein sequence ID" value="TYP77434.1"/>
    <property type="molecule type" value="Genomic_DNA"/>
</dbReference>
<evidence type="ECO:0000313" key="2">
    <source>
        <dbReference type="EMBL" id="AKH38212.1"/>
    </source>
</evidence>
<dbReference type="CDD" id="cd04847">
    <property type="entry name" value="Peptidases_S8_Subtilisin_like_2"/>
    <property type="match status" value="1"/>
</dbReference>
<feature type="domain" description="Peptidase S8/S53" evidence="1">
    <location>
        <begin position="272"/>
        <end position="545"/>
    </location>
</feature>
<dbReference type="GO" id="GO:0006508">
    <property type="term" value="P:proteolysis"/>
    <property type="evidence" value="ECO:0007669"/>
    <property type="project" value="InterPro"/>
</dbReference>
<sequence>MSTTNFLIGRGELLTHDIKGPKRPHNKAQAYTFQEAKQRLGPQFLETAAALDTLPPEACPSDFGVARLAMNPSYIARSFFPMAMLQSAGLASIGSRTVKLTPYKWTRKGAPQECATTELFVAGKRQAFRHLQEWMGEIEPESDEALDLTHIERFTVFAPKERIVRGGNKKNYFFEIGVHLLPEGDRLFVQQAFMKYAKNMNVKVYSDLSFTVGSLWFVPVEGKHMDIEQLAMFAFIRVIRPVPRLRSFRPIQRNNSVSINCRLPTEQPLSSEPKVAILDGGLPKQHTINPWIRSYRILDENAKDDADGPAHGLAVTSAFLFGPIQPNGTALRPYSYVDHLRVLDDSSDAENPLEMYRTLGFIEEVLLSRQYQFINLSLGPDLPIEDTDVHAWTSVIDDLLSDGDTLMTIAVGNNGEGDRLSRNNRVQVPSDCVNAIAVGAANSTENNWGRAPYSATGPGRSPGVVKPDLMAFGGDTSKYFHVLESSKSPTLIPQLGTSFASPYLLRSAVGIRSILGSELTPLSIKALLVHAADPSEYDKLEVGWGKIPEDLMSIITCPEGVARVVYQGELKPGKYLRATLPLPTDGLKGNIRIKATFCYASPTDPQDAAAYTRAGLEVVFRPSDEKIKGGKINADSKSFFDMKKYATEEERRSDMGKWETVLHNAKNMRGSSLNNPVFDIHYNARESGGKASRAEKIRYALIITIEAQKHTDLYNEILRAYAKILVPIQPQVSLPIRV</sequence>
<dbReference type="Pfam" id="PF00082">
    <property type="entry name" value="Peptidase_S8"/>
    <property type="match status" value="1"/>
</dbReference>
<proteinExistence type="predicted"/>
<dbReference type="KEGG" id="nco:AAW31_11105"/>
<name>A0A0F7KH88_9PROT</name>
<dbReference type="OrthoDB" id="5495859at2"/>